<dbReference type="Pfam" id="PF13482">
    <property type="entry name" value="RNase_H_2"/>
    <property type="match status" value="1"/>
</dbReference>
<name>A0A939DCV9_9GAMM</name>
<dbReference type="EMBL" id="JAFKCZ010000003">
    <property type="protein sequence ID" value="MBN7795868.1"/>
    <property type="molecule type" value="Genomic_DNA"/>
</dbReference>
<accession>A0A939DCV9</accession>
<organism evidence="2 3">
    <name type="scientific">Parahaliea mediterranea</name>
    <dbReference type="NCBI Taxonomy" id="651086"/>
    <lineage>
        <taxon>Bacteria</taxon>
        <taxon>Pseudomonadati</taxon>
        <taxon>Pseudomonadota</taxon>
        <taxon>Gammaproteobacteria</taxon>
        <taxon>Cellvibrionales</taxon>
        <taxon>Halieaceae</taxon>
        <taxon>Parahaliea</taxon>
    </lineage>
</organism>
<gene>
    <name evidence="2" type="ORF">JYP50_04655</name>
</gene>
<reference evidence="2" key="1">
    <citation type="submission" date="2021-02" db="EMBL/GenBank/DDBJ databases">
        <title>PHA producing bacteria isolated from coastal sediment in Guangdong, Shenzhen.</title>
        <authorList>
            <person name="Zheng W."/>
            <person name="Yu S."/>
            <person name="Huang Y."/>
        </authorList>
    </citation>
    <scope>NUCLEOTIDE SEQUENCE</scope>
    <source>
        <strain evidence="2">TN14-10</strain>
    </source>
</reference>
<dbReference type="Gene3D" id="3.90.320.10">
    <property type="match status" value="1"/>
</dbReference>
<dbReference type="InterPro" id="IPR011604">
    <property type="entry name" value="PDDEXK-like_dom_sf"/>
</dbReference>
<protein>
    <submittedName>
        <fullName evidence="2">TM0106 family RecB-like putative nuclease</fullName>
    </submittedName>
</protein>
<dbReference type="InterPro" id="IPR038720">
    <property type="entry name" value="YprB_RNase_H-like_dom"/>
</dbReference>
<dbReference type="AlphaFoldDB" id="A0A939DCV9"/>
<sequence length="473" mass="53541">MPYALIRPSDAKAWTECSRRVWLDNKAEITQAPLDPFEELVIELGLAHERDVLEGLRGQYDVREASSVEDTARLMEEGVEVIYQAQLFDEAENISGYPDFLIRHESGAYQPADAKLSLSADKKDIQVQLGIYRKMLANGLPGIVFLGDGSQDEIGAEVDALTTKFVTEMRALLASDDEPLVRYSHSKCRACVYYDHCKPGFMAKEDLSLLYGVDGRAVPHLEAAGVGTITQLAAADPEAIPNVPYLKNEKKHRAVLQAKSWFDEQVYQVADVMLPAGQWVHFDIEDNPLTNTGEKHVYLWGFLVPDYGDASFEYVWTDSEDQDRDGWLGFLAQIEAYRALYPELVLAHYSSHEKSTIRSYAKRYAMEDNSTVEWLLGGDSPLFDLQKPVLESLVLPLQAYGLKDICKHPGLVNFQWEDDESGSQWSVVQFHEFLHEQDAPAKEALKQAILGYNRDDVKATFYLERWLRARYLG</sequence>
<comment type="caution">
    <text evidence="2">The sequence shown here is derived from an EMBL/GenBank/DDBJ whole genome shotgun (WGS) entry which is preliminary data.</text>
</comment>
<keyword evidence="3" id="KW-1185">Reference proteome</keyword>
<dbReference type="InterPro" id="IPR019993">
    <property type="entry name" value="RecB_nuclease_TM0106_put"/>
</dbReference>
<dbReference type="Proteomes" id="UP000664303">
    <property type="component" value="Unassembled WGS sequence"/>
</dbReference>
<dbReference type="NCBIfam" id="TIGR03491">
    <property type="entry name" value="TM0106 family RecB-like putative nuclease"/>
    <property type="match status" value="1"/>
</dbReference>
<proteinExistence type="predicted"/>
<evidence type="ECO:0000313" key="3">
    <source>
        <dbReference type="Proteomes" id="UP000664303"/>
    </source>
</evidence>
<dbReference type="RefSeq" id="WP_206559307.1">
    <property type="nucleotide sequence ID" value="NZ_JAFKCZ010000003.1"/>
</dbReference>
<feature type="domain" description="YprB ribonuclease H-like" evidence="1">
    <location>
        <begin position="281"/>
        <end position="467"/>
    </location>
</feature>
<evidence type="ECO:0000313" key="2">
    <source>
        <dbReference type="EMBL" id="MBN7795868.1"/>
    </source>
</evidence>
<evidence type="ECO:0000259" key="1">
    <source>
        <dbReference type="Pfam" id="PF13482"/>
    </source>
</evidence>